<dbReference type="RefSeq" id="WP_045229757.1">
    <property type="nucleotide sequence ID" value="NZ_BBJU01000009.1"/>
</dbReference>
<gene>
    <name evidence="2" type="ORF">RRU01S_09_00090</name>
</gene>
<dbReference type="Proteomes" id="UP000028701">
    <property type="component" value="Unassembled WGS sequence"/>
</dbReference>
<dbReference type="OrthoDB" id="8420502at2"/>
<proteinExistence type="predicted"/>
<organism evidence="2 3">
    <name type="scientific">Agrobacterium rubi TR3 = NBRC 13261</name>
    <dbReference type="NCBI Taxonomy" id="1368415"/>
    <lineage>
        <taxon>Bacteria</taxon>
        <taxon>Pseudomonadati</taxon>
        <taxon>Pseudomonadota</taxon>
        <taxon>Alphaproteobacteria</taxon>
        <taxon>Hyphomicrobiales</taxon>
        <taxon>Rhizobiaceae</taxon>
        <taxon>Rhizobium/Agrobacterium group</taxon>
        <taxon>Agrobacterium</taxon>
    </lineage>
</organism>
<dbReference type="AlphaFoldDB" id="A0A081CU15"/>
<reference evidence="2 3" key="1">
    <citation type="submission" date="2014-08" db="EMBL/GenBank/DDBJ databases">
        <title>Whole genome shotgun sequence of Rhizobium rubi NBRC 13261.</title>
        <authorList>
            <person name="Katano-Makiyama Y."/>
            <person name="Hosoyama A."/>
            <person name="Hashimoto M."/>
            <person name="Hosoyama Y."/>
            <person name="Noguchi M."/>
            <person name="Tsuchikane K."/>
            <person name="Uohara A."/>
            <person name="Ohji S."/>
            <person name="Ichikawa N."/>
            <person name="Kimura A."/>
            <person name="Yamazoe A."/>
            <person name="Fujita N."/>
        </authorList>
    </citation>
    <scope>NUCLEOTIDE SEQUENCE [LARGE SCALE GENOMIC DNA]</scope>
    <source>
        <strain evidence="2 3">NBRC 13261</strain>
    </source>
</reference>
<dbReference type="eggNOG" id="COG5457">
    <property type="taxonomic scope" value="Bacteria"/>
</dbReference>
<dbReference type="EMBL" id="BBJU01000009">
    <property type="protein sequence ID" value="GAK70161.1"/>
    <property type="molecule type" value="Genomic_DNA"/>
</dbReference>
<evidence type="ECO:0000259" key="1">
    <source>
        <dbReference type="Pfam" id="PF06568"/>
    </source>
</evidence>
<name>A0A081CU15_9HYPH</name>
<dbReference type="InterPro" id="IPR009506">
    <property type="entry name" value="YjiS-like"/>
</dbReference>
<sequence length="93" mass="10317">MRTAERKMELGLIAPRTATFEQVVESAGKGFLTFLRRISNRIAANRLVEMDDHQLADIGLTRSDLKKALDTGLMEDPTTRLARCARMAAAKAL</sequence>
<evidence type="ECO:0000313" key="3">
    <source>
        <dbReference type="Proteomes" id="UP000028701"/>
    </source>
</evidence>
<protein>
    <recommendedName>
        <fullName evidence="1">YjiS-like domain-containing protein</fullName>
    </recommendedName>
</protein>
<dbReference type="Pfam" id="PF06568">
    <property type="entry name" value="YjiS-like"/>
    <property type="match status" value="1"/>
</dbReference>
<accession>A0A081CU15</accession>
<evidence type="ECO:0000313" key="2">
    <source>
        <dbReference type="EMBL" id="GAK70161.1"/>
    </source>
</evidence>
<feature type="domain" description="YjiS-like" evidence="1">
    <location>
        <begin position="36"/>
        <end position="65"/>
    </location>
</feature>
<comment type="caution">
    <text evidence="2">The sequence shown here is derived from an EMBL/GenBank/DDBJ whole genome shotgun (WGS) entry which is preliminary data.</text>
</comment>